<dbReference type="EMBL" id="ML769640">
    <property type="protein sequence ID" value="KAE9390961.1"/>
    <property type="molecule type" value="Genomic_DNA"/>
</dbReference>
<dbReference type="AlphaFoldDB" id="A0A6A4GYU7"/>
<keyword evidence="3" id="KW-1185">Reference proteome</keyword>
<dbReference type="PANTHER" id="PTHR46564:SF1">
    <property type="entry name" value="TRANSPOSASE"/>
    <property type="match status" value="1"/>
</dbReference>
<sequence length="142" mass="15937">LTHGTAISRLQLCQILKDCALSYKKLRRVASERDEELVRHKDDRTIYRHYGRAVLGERAVISANFVRGDRYSLVAALGVEGYSATQVVHGSLDGDEFFDFVISDVLPTMNPFPGDRSVIIMDNCQIHKSKALHELVESFGTI</sequence>
<dbReference type="OrthoDB" id="2266637at2759"/>
<name>A0A6A4GYU7_9AGAR</name>
<dbReference type="Proteomes" id="UP000799118">
    <property type="component" value="Unassembled WGS sequence"/>
</dbReference>
<dbReference type="Pfam" id="PF13358">
    <property type="entry name" value="DDE_3"/>
    <property type="match status" value="1"/>
</dbReference>
<dbReference type="InterPro" id="IPR038717">
    <property type="entry name" value="Tc1-like_DDE_dom"/>
</dbReference>
<protein>
    <recommendedName>
        <fullName evidence="1">Tc1-like transposase DDE domain-containing protein</fullName>
    </recommendedName>
</protein>
<evidence type="ECO:0000259" key="1">
    <source>
        <dbReference type="Pfam" id="PF13358"/>
    </source>
</evidence>
<feature type="non-terminal residue" evidence="2">
    <location>
        <position position="1"/>
    </location>
</feature>
<accession>A0A6A4GYU7</accession>
<dbReference type="GO" id="GO:0003676">
    <property type="term" value="F:nucleic acid binding"/>
    <property type="evidence" value="ECO:0007669"/>
    <property type="project" value="InterPro"/>
</dbReference>
<feature type="domain" description="Tc1-like transposase DDE" evidence="1">
    <location>
        <begin position="42"/>
        <end position="138"/>
    </location>
</feature>
<gene>
    <name evidence="2" type="ORF">BT96DRAFT_783422</name>
</gene>
<reference evidence="2" key="1">
    <citation type="journal article" date="2019" name="Environ. Microbiol.">
        <title>Fungal ecological strategies reflected in gene transcription - a case study of two litter decomposers.</title>
        <authorList>
            <person name="Barbi F."/>
            <person name="Kohler A."/>
            <person name="Barry K."/>
            <person name="Baskaran P."/>
            <person name="Daum C."/>
            <person name="Fauchery L."/>
            <person name="Ihrmark K."/>
            <person name="Kuo A."/>
            <person name="LaButti K."/>
            <person name="Lipzen A."/>
            <person name="Morin E."/>
            <person name="Grigoriev I.V."/>
            <person name="Henrissat B."/>
            <person name="Lindahl B."/>
            <person name="Martin F."/>
        </authorList>
    </citation>
    <scope>NUCLEOTIDE SEQUENCE</scope>
    <source>
        <strain evidence="2">JB14</strain>
    </source>
</reference>
<evidence type="ECO:0000313" key="2">
    <source>
        <dbReference type="EMBL" id="KAE9390961.1"/>
    </source>
</evidence>
<dbReference type="PANTHER" id="PTHR46564">
    <property type="entry name" value="TRANSPOSASE"/>
    <property type="match status" value="1"/>
</dbReference>
<feature type="non-terminal residue" evidence="2">
    <location>
        <position position="142"/>
    </location>
</feature>
<dbReference type="InterPro" id="IPR036397">
    <property type="entry name" value="RNaseH_sf"/>
</dbReference>
<dbReference type="Gene3D" id="3.30.420.10">
    <property type="entry name" value="Ribonuclease H-like superfamily/Ribonuclease H"/>
    <property type="match status" value="1"/>
</dbReference>
<proteinExistence type="predicted"/>
<organism evidence="2 3">
    <name type="scientific">Gymnopus androsaceus JB14</name>
    <dbReference type="NCBI Taxonomy" id="1447944"/>
    <lineage>
        <taxon>Eukaryota</taxon>
        <taxon>Fungi</taxon>
        <taxon>Dikarya</taxon>
        <taxon>Basidiomycota</taxon>
        <taxon>Agaricomycotina</taxon>
        <taxon>Agaricomycetes</taxon>
        <taxon>Agaricomycetidae</taxon>
        <taxon>Agaricales</taxon>
        <taxon>Marasmiineae</taxon>
        <taxon>Omphalotaceae</taxon>
        <taxon>Gymnopus</taxon>
    </lineage>
</organism>
<evidence type="ECO:0000313" key="3">
    <source>
        <dbReference type="Proteomes" id="UP000799118"/>
    </source>
</evidence>